<comment type="caution">
    <text evidence="8">The sequence shown here is derived from an EMBL/GenBank/DDBJ whole genome shotgun (WGS) entry which is preliminary data.</text>
</comment>
<proteinExistence type="predicted"/>
<comment type="subcellular location">
    <subcellularLocation>
        <location evidence="1">Cell membrane</location>
        <topology evidence="1">Multi-pass membrane protein</topology>
    </subcellularLocation>
</comment>
<feature type="domain" description="Cytochrome b561 bacterial/Ni-hydrogenase" evidence="7">
    <location>
        <begin position="78"/>
        <end position="266"/>
    </location>
</feature>
<sequence>MTKQPNNLLGWLLGTGVALLLCAISVAVSSYHGEQGRETVLLFDSLPYLPIFVFAVTLLTASKLRRPGDRIEGDRVLRHDGIARLTHWTTAFGCLLLLATGIALGFLFIPRFVVDATATAIMFNLHFVGVLFFVFGCGLWATNQLVEPRRLGTHLPDESVWVELKKSVLHYTHMLGMTQIHVEAPKYHHSGRLAGLVIIASSSVVILSGFGKLLARSADLNPDIAELINLSHGWAALALLLLIPVHAFLGGIAPWAWNTLTGMFTGYVSRDYAQKEHAIWFRELEEKQRHQESQQ</sequence>
<dbReference type="InterPro" id="IPR011577">
    <property type="entry name" value="Cyt_b561_bac/Ni-Hgenase"/>
</dbReference>
<keyword evidence="5 6" id="KW-0472">Membrane</keyword>
<protein>
    <submittedName>
        <fullName evidence="8">Cytochrome b/b6 domain-containing protein</fullName>
    </submittedName>
</protein>
<dbReference type="Pfam" id="PF01292">
    <property type="entry name" value="Ni_hydr_CYTB"/>
    <property type="match status" value="1"/>
</dbReference>
<accession>A0A3S0RZ04</accession>
<name>A0A3S0RZ04_9GAMM</name>
<dbReference type="InterPro" id="IPR016174">
    <property type="entry name" value="Di-haem_cyt_TM"/>
</dbReference>
<dbReference type="Gene3D" id="1.20.950.20">
    <property type="entry name" value="Transmembrane di-heme cytochromes, Chain C"/>
    <property type="match status" value="1"/>
</dbReference>
<evidence type="ECO:0000259" key="7">
    <source>
        <dbReference type="Pfam" id="PF01292"/>
    </source>
</evidence>
<evidence type="ECO:0000256" key="3">
    <source>
        <dbReference type="ARBA" id="ARBA00022692"/>
    </source>
</evidence>
<keyword evidence="3 6" id="KW-0812">Transmembrane</keyword>
<dbReference type="EMBL" id="RXNU01000003">
    <property type="protein sequence ID" value="RTR39699.1"/>
    <property type="molecule type" value="Genomic_DNA"/>
</dbReference>
<dbReference type="Proteomes" id="UP000267448">
    <property type="component" value="Unassembled WGS sequence"/>
</dbReference>
<evidence type="ECO:0000256" key="4">
    <source>
        <dbReference type="ARBA" id="ARBA00022989"/>
    </source>
</evidence>
<gene>
    <name evidence="8" type="ORF">EKG38_07830</name>
</gene>
<keyword evidence="9" id="KW-1185">Reference proteome</keyword>
<dbReference type="AlphaFoldDB" id="A0A3S0RZ04"/>
<dbReference type="RefSeq" id="WP_126519712.1">
    <property type="nucleotide sequence ID" value="NZ_RXNU01000003.1"/>
</dbReference>
<feature type="transmembrane region" description="Helical" evidence="6">
    <location>
        <begin position="193"/>
        <end position="214"/>
    </location>
</feature>
<dbReference type="GO" id="GO:0020037">
    <property type="term" value="F:heme binding"/>
    <property type="evidence" value="ECO:0007669"/>
    <property type="project" value="TreeGrafter"/>
</dbReference>
<keyword evidence="4 6" id="KW-1133">Transmembrane helix</keyword>
<dbReference type="GO" id="GO:0005886">
    <property type="term" value="C:plasma membrane"/>
    <property type="evidence" value="ECO:0007669"/>
    <property type="project" value="UniProtKB-SubCell"/>
</dbReference>
<evidence type="ECO:0000256" key="2">
    <source>
        <dbReference type="ARBA" id="ARBA00022475"/>
    </source>
</evidence>
<keyword evidence="2" id="KW-1003">Cell membrane</keyword>
<dbReference type="PANTHER" id="PTHR30485:SF0">
    <property type="entry name" value="NI_FE-HYDROGENASE 1 B-TYPE CYTOCHROME SUBUNIT-RELATED"/>
    <property type="match status" value="1"/>
</dbReference>
<evidence type="ECO:0000256" key="6">
    <source>
        <dbReference type="SAM" id="Phobius"/>
    </source>
</evidence>
<dbReference type="InterPro" id="IPR051542">
    <property type="entry name" value="Hydrogenase_cytochrome"/>
</dbReference>
<feature type="transmembrane region" description="Helical" evidence="6">
    <location>
        <begin position="85"/>
        <end position="109"/>
    </location>
</feature>
<evidence type="ECO:0000313" key="8">
    <source>
        <dbReference type="EMBL" id="RTR39699.1"/>
    </source>
</evidence>
<reference evidence="8 9" key="1">
    <citation type="submission" date="2018-12" db="EMBL/GenBank/DDBJ databases">
        <authorList>
            <person name="Yu L."/>
        </authorList>
    </citation>
    <scope>NUCLEOTIDE SEQUENCE [LARGE SCALE GENOMIC DNA]</scope>
    <source>
        <strain evidence="8 9">HAW-EB2</strain>
    </source>
</reference>
<dbReference type="GO" id="GO:0009055">
    <property type="term" value="F:electron transfer activity"/>
    <property type="evidence" value="ECO:0007669"/>
    <property type="project" value="InterPro"/>
</dbReference>
<feature type="transmembrane region" description="Helical" evidence="6">
    <location>
        <begin position="121"/>
        <end position="141"/>
    </location>
</feature>
<feature type="transmembrane region" description="Helical" evidence="6">
    <location>
        <begin position="234"/>
        <end position="257"/>
    </location>
</feature>
<dbReference type="SUPFAM" id="SSF81342">
    <property type="entry name" value="Transmembrane di-heme cytochromes"/>
    <property type="match status" value="1"/>
</dbReference>
<organism evidence="8 9">
    <name type="scientific">Shewanella canadensis</name>
    <dbReference type="NCBI Taxonomy" id="271096"/>
    <lineage>
        <taxon>Bacteria</taxon>
        <taxon>Pseudomonadati</taxon>
        <taxon>Pseudomonadota</taxon>
        <taxon>Gammaproteobacteria</taxon>
        <taxon>Alteromonadales</taxon>
        <taxon>Shewanellaceae</taxon>
        <taxon>Shewanella</taxon>
    </lineage>
</organism>
<dbReference type="GO" id="GO:0022904">
    <property type="term" value="P:respiratory electron transport chain"/>
    <property type="evidence" value="ECO:0007669"/>
    <property type="project" value="InterPro"/>
</dbReference>
<feature type="transmembrane region" description="Helical" evidence="6">
    <location>
        <begin position="45"/>
        <end position="64"/>
    </location>
</feature>
<evidence type="ECO:0000313" key="9">
    <source>
        <dbReference type="Proteomes" id="UP000267448"/>
    </source>
</evidence>
<evidence type="ECO:0000256" key="5">
    <source>
        <dbReference type="ARBA" id="ARBA00023136"/>
    </source>
</evidence>
<dbReference type="OrthoDB" id="9790598at2"/>
<dbReference type="PANTHER" id="PTHR30485">
    <property type="entry name" value="NI/FE-HYDROGENASE 1 B-TYPE CYTOCHROME SUBUNIT"/>
    <property type="match status" value="1"/>
</dbReference>
<evidence type="ECO:0000256" key="1">
    <source>
        <dbReference type="ARBA" id="ARBA00004651"/>
    </source>
</evidence>